<dbReference type="InterPro" id="IPR038765">
    <property type="entry name" value="Papain-like_cys_pep_sf"/>
</dbReference>
<feature type="domain" description="Peptidase C51" evidence="2">
    <location>
        <begin position="50"/>
        <end position="173"/>
    </location>
</feature>
<dbReference type="RefSeq" id="WP_368392277.1">
    <property type="nucleotide sequence ID" value="NZ_JBFRYC010000007.1"/>
</dbReference>
<protein>
    <submittedName>
        <fullName evidence="3">CHAP domain-containing protein</fullName>
    </submittedName>
</protein>
<keyword evidence="4" id="KW-1185">Reference proteome</keyword>
<keyword evidence="1" id="KW-0732">Signal</keyword>
<feature type="signal peptide" evidence="1">
    <location>
        <begin position="1"/>
        <end position="25"/>
    </location>
</feature>
<name>A0ABV3TP43_9RHOB</name>
<reference evidence="3 4" key="1">
    <citation type="journal article" date="2011" name="Int. J. Syst. Evol. Microbiol.">
        <title>Zhongshania antarctica gen. nov., sp. nov. and Zhongshania guokunii sp. nov., gammaproteobacteria respectively isolated from coastal attached (fast) ice and surface seawater of the Antarctic.</title>
        <authorList>
            <person name="Li H.J."/>
            <person name="Zhang X.Y."/>
            <person name="Chen C.X."/>
            <person name="Zhang Y.J."/>
            <person name="Gao Z.M."/>
            <person name="Yu Y."/>
            <person name="Chen X.L."/>
            <person name="Chen B."/>
            <person name="Zhang Y.Z."/>
        </authorList>
    </citation>
    <scope>NUCLEOTIDE SEQUENCE [LARGE SCALE GENOMIC DNA]</scope>
    <source>
        <strain evidence="3 4">15-R06ZXC-3</strain>
    </source>
</reference>
<gene>
    <name evidence="3" type="ORF">AB4874_12850</name>
</gene>
<comment type="caution">
    <text evidence="3">The sequence shown here is derived from an EMBL/GenBank/DDBJ whole genome shotgun (WGS) entry which is preliminary data.</text>
</comment>
<evidence type="ECO:0000259" key="2">
    <source>
        <dbReference type="PROSITE" id="PS50911"/>
    </source>
</evidence>
<evidence type="ECO:0000256" key="1">
    <source>
        <dbReference type="SAM" id="SignalP"/>
    </source>
</evidence>
<organism evidence="3 4">
    <name type="scientific">Thioclava arctica</name>
    <dbReference type="NCBI Taxonomy" id="3238301"/>
    <lineage>
        <taxon>Bacteria</taxon>
        <taxon>Pseudomonadati</taxon>
        <taxon>Pseudomonadota</taxon>
        <taxon>Alphaproteobacteria</taxon>
        <taxon>Rhodobacterales</taxon>
        <taxon>Paracoccaceae</taxon>
        <taxon>Thioclava</taxon>
    </lineage>
</organism>
<evidence type="ECO:0000313" key="4">
    <source>
        <dbReference type="Proteomes" id="UP001557465"/>
    </source>
</evidence>
<evidence type="ECO:0000313" key="3">
    <source>
        <dbReference type="EMBL" id="MEX1662529.1"/>
    </source>
</evidence>
<accession>A0ABV3TP43</accession>
<dbReference type="Gene3D" id="3.90.1720.10">
    <property type="entry name" value="endopeptidase domain like (from Nostoc punctiforme)"/>
    <property type="match status" value="1"/>
</dbReference>
<dbReference type="InterPro" id="IPR007921">
    <property type="entry name" value="CHAP_dom"/>
</dbReference>
<dbReference type="Proteomes" id="UP001557465">
    <property type="component" value="Unassembled WGS sequence"/>
</dbReference>
<feature type="chain" id="PRO_5046750682" evidence="1">
    <location>
        <begin position="26"/>
        <end position="191"/>
    </location>
</feature>
<sequence>MPHSVTAPKLTFRLPLLIVALLSVAACSDGSNLGATGAMNFASAQDQTGEISPERRAYAIAVAKKMRAQRQRVWCVPFARNASGVDIRGNARTWWAQAQGSYQRSHAPKVGAVMAFSANRKIPLGHVAVVSAIESSRQIRIDHANWKRNQVSLGMVVMDVSPKNDWSKVRVMSQPNALGSVYPVSGFIFKG</sequence>
<dbReference type="PROSITE" id="PS50911">
    <property type="entry name" value="CHAP"/>
    <property type="match status" value="1"/>
</dbReference>
<dbReference type="SUPFAM" id="SSF54001">
    <property type="entry name" value="Cysteine proteinases"/>
    <property type="match status" value="1"/>
</dbReference>
<proteinExistence type="predicted"/>
<dbReference type="Pfam" id="PF05257">
    <property type="entry name" value="CHAP"/>
    <property type="match status" value="1"/>
</dbReference>
<dbReference type="EMBL" id="JBFRYC010000007">
    <property type="protein sequence ID" value="MEX1662529.1"/>
    <property type="molecule type" value="Genomic_DNA"/>
</dbReference>